<dbReference type="Gene3D" id="3.80.10.10">
    <property type="entry name" value="Ribonuclease Inhibitor"/>
    <property type="match status" value="1"/>
</dbReference>
<name>A0A9P6JQX4_9AGAR</name>
<sequence length="436" mass="49616">SSPISNLPPELLSLIIVFARSSKRVPHRIPYEVSTSHVSRLWREITMGMPFLWTKIDMFSTHSKSWVSAYIERSGQLPLDFNIDIYRSEKLYRRGGQSKQQAWPLISDVVQVLHRVRSMNILCYRQNTAVMLQNFFTDRPTPLLESFKIQHGTSFSAINASMGLKAFVFNQATPCLTTFVTDTPNILPRSDKLRSLETLYWHGLDPKLAINANNFQHTLSSVTSLVHLSLQGTVAFGFWPTGMPAGPQFTLPNLKALRCLDGGGTAIRTLLAISAPKLESIWLECSFDNFPAHFFGAPQMNVLGHPKFPALKFLTLHFEAFPFSEQFAKVFPTVSHVHYFHVNLRQSDKLAQAMKVLWTSVNTLVFSRFRERDAEKLTTALSQIILTRALGVNPMQAILLDEDHLRFIRKCHTNSARDVQLLAKVLSRDNYAEPWW</sequence>
<dbReference type="InterPro" id="IPR032675">
    <property type="entry name" value="LRR_dom_sf"/>
</dbReference>
<accession>A0A9P6JQX4</accession>
<comment type="caution">
    <text evidence="1">The sequence shown here is derived from an EMBL/GenBank/DDBJ whole genome shotgun (WGS) entry which is preliminary data.</text>
</comment>
<keyword evidence="2" id="KW-1185">Reference proteome</keyword>
<dbReference type="Proteomes" id="UP000807306">
    <property type="component" value="Unassembled WGS sequence"/>
</dbReference>
<reference evidence="1" key="1">
    <citation type="submission" date="2020-11" db="EMBL/GenBank/DDBJ databases">
        <authorList>
            <consortium name="DOE Joint Genome Institute"/>
            <person name="Ahrendt S."/>
            <person name="Riley R."/>
            <person name="Andreopoulos W."/>
            <person name="Labutti K."/>
            <person name="Pangilinan J."/>
            <person name="Ruiz-Duenas F.J."/>
            <person name="Barrasa J.M."/>
            <person name="Sanchez-Garcia M."/>
            <person name="Camarero S."/>
            <person name="Miyauchi S."/>
            <person name="Serrano A."/>
            <person name="Linde D."/>
            <person name="Babiker R."/>
            <person name="Drula E."/>
            <person name="Ayuso-Fernandez I."/>
            <person name="Pacheco R."/>
            <person name="Padilla G."/>
            <person name="Ferreira P."/>
            <person name="Barriuso J."/>
            <person name="Kellner H."/>
            <person name="Castanera R."/>
            <person name="Alfaro M."/>
            <person name="Ramirez L."/>
            <person name="Pisabarro A.G."/>
            <person name="Kuo A."/>
            <person name="Tritt A."/>
            <person name="Lipzen A."/>
            <person name="He G."/>
            <person name="Yan M."/>
            <person name="Ng V."/>
            <person name="Cullen D."/>
            <person name="Martin F."/>
            <person name="Rosso M.-N."/>
            <person name="Henrissat B."/>
            <person name="Hibbett D."/>
            <person name="Martinez A.T."/>
            <person name="Grigoriev I.V."/>
        </authorList>
    </citation>
    <scope>NUCLEOTIDE SEQUENCE</scope>
    <source>
        <strain evidence="1">CBS 506.95</strain>
    </source>
</reference>
<gene>
    <name evidence="1" type="ORF">CPB83DRAFT_725663</name>
</gene>
<dbReference type="AlphaFoldDB" id="A0A9P6JQX4"/>
<feature type="non-terminal residue" evidence="1">
    <location>
        <position position="436"/>
    </location>
</feature>
<evidence type="ECO:0000313" key="2">
    <source>
        <dbReference type="Proteomes" id="UP000807306"/>
    </source>
</evidence>
<feature type="non-terminal residue" evidence="1">
    <location>
        <position position="1"/>
    </location>
</feature>
<evidence type="ECO:0000313" key="1">
    <source>
        <dbReference type="EMBL" id="KAF9529681.1"/>
    </source>
</evidence>
<dbReference type="EMBL" id="MU157844">
    <property type="protein sequence ID" value="KAF9529681.1"/>
    <property type="molecule type" value="Genomic_DNA"/>
</dbReference>
<proteinExistence type="predicted"/>
<protein>
    <recommendedName>
        <fullName evidence="3">F-box domain-containing protein</fullName>
    </recommendedName>
</protein>
<dbReference type="OrthoDB" id="3023006at2759"/>
<evidence type="ECO:0008006" key="3">
    <source>
        <dbReference type="Google" id="ProtNLM"/>
    </source>
</evidence>
<organism evidence="1 2">
    <name type="scientific">Crepidotus variabilis</name>
    <dbReference type="NCBI Taxonomy" id="179855"/>
    <lineage>
        <taxon>Eukaryota</taxon>
        <taxon>Fungi</taxon>
        <taxon>Dikarya</taxon>
        <taxon>Basidiomycota</taxon>
        <taxon>Agaricomycotina</taxon>
        <taxon>Agaricomycetes</taxon>
        <taxon>Agaricomycetidae</taxon>
        <taxon>Agaricales</taxon>
        <taxon>Agaricineae</taxon>
        <taxon>Crepidotaceae</taxon>
        <taxon>Crepidotus</taxon>
    </lineage>
</organism>